<dbReference type="SUPFAM" id="SSF69118">
    <property type="entry name" value="AhpD-like"/>
    <property type="match status" value="1"/>
</dbReference>
<name>A0A382UDR6_9ZZZZ</name>
<feature type="region of interest" description="Disordered" evidence="1">
    <location>
        <begin position="32"/>
        <end position="53"/>
    </location>
</feature>
<dbReference type="InterPro" id="IPR029032">
    <property type="entry name" value="AhpD-like"/>
</dbReference>
<organism evidence="2">
    <name type="scientific">marine metagenome</name>
    <dbReference type="NCBI Taxonomy" id="408172"/>
    <lineage>
        <taxon>unclassified sequences</taxon>
        <taxon>metagenomes</taxon>
        <taxon>ecological metagenomes</taxon>
    </lineage>
</organism>
<reference evidence="2" key="1">
    <citation type="submission" date="2018-05" db="EMBL/GenBank/DDBJ databases">
        <authorList>
            <person name="Lanie J.A."/>
            <person name="Ng W.-L."/>
            <person name="Kazmierczak K.M."/>
            <person name="Andrzejewski T.M."/>
            <person name="Davidsen T.M."/>
            <person name="Wayne K.J."/>
            <person name="Tettelin H."/>
            <person name="Glass J.I."/>
            <person name="Rusch D."/>
            <person name="Podicherti R."/>
            <person name="Tsui H.-C.T."/>
            <person name="Winkler M.E."/>
        </authorList>
    </citation>
    <scope>NUCLEOTIDE SEQUENCE</scope>
</reference>
<dbReference type="Gene3D" id="1.20.1290.10">
    <property type="entry name" value="AhpD-like"/>
    <property type="match status" value="1"/>
</dbReference>
<accession>A0A382UDR6</accession>
<gene>
    <name evidence="2" type="ORF">METZ01_LOCUS385096</name>
</gene>
<sequence length="95" mass="10723">MPWIKVIRENESEGELKEIYAKMREVNNSFDGNPLDSIAQDNRPVGPPTLSSLNPKAMFHARSLMMEVMRGPSRLTPAQREMIATVTSLASNCRY</sequence>
<dbReference type="AlphaFoldDB" id="A0A382UDR6"/>
<evidence type="ECO:0000313" key="2">
    <source>
        <dbReference type="EMBL" id="SVD32242.1"/>
    </source>
</evidence>
<evidence type="ECO:0000256" key="1">
    <source>
        <dbReference type="SAM" id="MobiDB-lite"/>
    </source>
</evidence>
<proteinExistence type="predicted"/>
<protein>
    <submittedName>
        <fullName evidence="2">Uncharacterized protein</fullName>
    </submittedName>
</protein>
<dbReference type="EMBL" id="UINC01143363">
    <property type="protein sequence ID" value="SVD32242.1"/>
    <property type="molecule type" value="Genomic_DNA"/>
</dbReference>